<dbReference type="PANTHER" id="PTHR40455:SF1">
    <property type="entry name" value="ANTITOXIN HIGA"/>
    <property type="match status" value="1"/>
</dbReference>
<gene>
    <name evidence="2" type="primary">higA_1</name>
    <name evidence="2" type="ORF">GCM10017655_18140</name>
</gene>
<sequence>MSALLKQASKHWQYVAPLLTKPDNEDDYDTLTAVLDELLALIGDDENHPLASLASNIGSLLEAYDEAHRPMPEVTGADVLRYLMQEHQLSQSDLPEIGAQSVVSEILAGNRQLNVRHIRALAERFNLPVEVFF</sequence>
<dbReference type="PANTHER" id="PTHR40455">
    <property type="entry name" value="ANTITOXIN HIGA"/>
    <property type="match status" value="1"/>
</dbReference>
<dbReference type="AlphaFoldDB" id="A0A9W6NFE6"/>
<dbReference type="EMBL" id="BSFN01000004">
    <property type="protein sequence ID" value="GLK88752.1"/>
    <property type="molecule type" value="Genomic_DNA"/>
</dbReference>
<comment type="caution">
    <text evidence="2">The sequence shown here is derived from an EMBL/GenBank/DDBJ whole genome shotgun (WGS) entry which is preliminary data.</text>
</comment>
<dbReference type="InterPro" id="IPR039060">
    <property type="entry name" value="Antitox_HigA"/>
</dbReference>
<evidence type="ECO:0000313" key="2">
    <source>
        <dbReference type="EMBL" id="GLK88752.1"/>
    </source>
</evidence>
<evidence type="ECO:0000313" key="3">
    <source>
        <dbReference type="Proteomes" id="UP001143328"/>
    </source>
</evidence>
<organism evidence="2 3">
    <name type="scientific">Pseudomonas turukhanskensis</name>
    <dbReference type="NCBI Taxonomy" id="1806536"/>
    <lineage>
        <taxon>Bacteria</taxon>
        <taxon>Pseudomonadati</taxon>
        <taxon>Pseudomonadota</taxon>
        <taxon>Gammaproteobacteria</taxon>
        <taxon>Pseudomonadales</taxon>
        <taxon>Pseudomonadaceae</taxon>
        <taxon>Pseudomonas</taxon>
    </lineage>
</organism>
<feature type="domain" description="HTH cro/C1-type" evidence="1">
    <location>
        <begin position="80"/>
        <end position="132"/>
    </location>
</feature>
<accession>A0A9W6NFE6</accession>
<dbReference type="GO" id="GO:0006355">
    <property type="term" value="P:regulation of DNA-templated transcription"/>
    <property type="evidence" value="ECO:0007669"/>
    <property type="project" value="InterPro"/>
</dbReference>
<protein>
    <submittedName>
        <fullName evidence="2">Antitoxin HigA</fullName>
    </submittedName>
</protein>
<reference evidence="2" key="2">
    <citation type="submission" date="2023-01" db="EMBL/GenBank/DDBJ databases">
        <authorList>
            <person name="Sun Q."/>
            <person name="Evtushenko L."/>
        </authorList>
    </citation>
    <scope>NUCLEOTIDE SEQUENCE</scope>
    <source>
        <strain evidence="2">VKM B-2935</strain>
    </source>
</reference>
<proteinExistence type="predicted"/>
<dbReference type="PROSITE" id="PS50943">
    <property type="entry name" value="HTH_CROC1"/>
    <property type="match status" value="1"/>
</dbReference>
<keyword evidence="3" id="KW-1185">Reference proteome</keyword>
<evidence type="ECO:0000259" key="1">
    <source>
        <dbReference type="PROSITE" id="PS50943"/>
    </source>
</evidence>
<dbReference type="Proteomes" id="UP001143328">
    <property type="component" value="Unassembled WGS sequence"/>
</dbReference>
<dbReference type="SUPFAM" id="SSF47413">
    <property type="entry name" value="lambda repressor-like DNA-binding domains"/>
    <property type="match status" value="1"/>
</dbReference>
<dbReference type="InterPro" id="IPR001387">
    <property type="entry name" value="Cro/C1-type_HTH"/>
</dbReference>
<dbReference type="InterPro" id="IPR010982">
    <property type="entry name" value="Lambda_DNA-bd_dom_sf"/>
</dbReference>
<dbReference type="Gene3D" id="1.10.260.40">
    <property type="entry name" value="lambda repressor-like DNA-binding domains"/>
    <property type="match status" value="1"/>
</dbReference>
<reference evidence="2" key="1">
    <citation type="journal article" date="2014" name="Int. J. Syst. Evol. Microbiol.">
        <title>Complete genome sequence of Corynebacterium casei LMG S-19264T (=DSM 44701T), isolated from a smear-ripened cheese.</title>
        <authorList>
            <consortium name="US DOE Joint Genome Institute (JGI-PGF)"/>
            <person name="Walter F."/>
            <person name="Albersmeier A."/>
            <person name="Kalinowski J."/>
            <person name="Ruckert C."/>
        </authorList>
    </citation>
    <scope>NUCLEOTIDE SEQUENCE</scope>
    <source>
        <strain evidence="2">VKM B-2935</strain>
    </source>
</reference>
<dbReference type="GO" id="GO:0001046">
    <property type="term" value="F:core promoter sequence-specific DNA binding"/>
    <property type="evidence" value="ECO:0007669"/>
    <property type="project" value="TreeGrafter"/>
</dbReference>
<dbReference type="RefSeq" id="WP_271194970.1">
    <property type="nucleotide sequence ID" value="NZ_BSFN01000004.1"/>
</dbReference>
<dbReference type="SMART" id="SM00530">
    <property type="entry name" value="HTH_XRE"/>
    <property type="match status" value="1"/>
</dbReference>
<name>A0A9W6NFE6_9PSED</name>